<feature type="chain" id="PRO_5046573683" evidence="5">
    <location>
        <begin position="19"/>
        <end position="319"/>
    </location>
</feature>
<organism evidence="8 9">
    <name type="scientific">Thalassotalea eurytherma</name>
    <dbReference type="NCBI Taxonomy" id="1144278"/>
    <lineage>
        <taxon>Bacteria</taxon>
        <taxon>Pseudomonadati</taxon>
        <taxon>Pseudomonadota</taxon>
        <taxon>Gammaproteobacteria</taxon>
        <taxon>Alteromonadales</taxon>
        <taxon>Colwelliaceae</taxon>
        <taxon>Thalassotalea</taxon>
    </lineage>
</organism>
<dbReference type="Gene3D" id="2.50.20.10">
    <property type="entry name" value="Lipoprotein localisation LolA/LolB/LppX"/>
    <property type="match status" value="1"/>
</dbReference>
<dbReference type="RefSeq" id="WP_284206751.1">
    <property type="nucleotide sequence ID" value="NZ_BSSU01000004.1"/>
</dbReference>
<dbReference type="CDD" id="cd16327">
    <property type="entry name" value="RseB"/>
    <property type="match status" value="1"/>
</dbReference>
<dbReference type="InterPro" id="IPR038484">
    <property type="entry name" value="MucB/RseB_C_sf"/>
</dbReference>
<evidence type="ECO:0000259" key="6">
    <source>
        <dbReference type="Pfam" id="PF03888"/>
    </source>
</evidence>
<evidence type="ECO:0000313" key="8">
    <source>
        <dbReference type="EMBL" id="GLX81417.1"/>
    </source>
</evidence>
<reference evidence="8 9" key="1">
    <citation type="submission" date="2023-03" db="EMBL/GenBank/DDBJ databases">
        <title>Draft genome sequence of Thalassotalea eurytherma JCM 18482T.</title>
        <authorList>
            <person name="Sawabe T."/>
        </authorList>
    </citation>
    <scope>NUCLEOTIDE SEQUENCE [LARGE SCALE GENOMIC DNA]</scope>
    <source>
        <strain evidence="8 9">JCM 18482</strain>
    </source>
</reference>
<dbReference type="InterPro" id="IPR033434">
    <property type="entry name" value="MucB/RseB_N"/>
</dbReference>
<name>A0ABQ6GZX9_9GAMM</name>
<evidence type="ECO:0000256" key="1">
    <source>
        <dbReference type="ARBA" id="ARBA00004418"/>
    </source>
</evidence>
<dbReference type="Pfam" id="PF17188">
    <property type="entry name" value="MucB_RseB_C"/>
    <property type="match status" value="1"/>
</dbReference>
<dbReference type="PANTHER" id="PTHR38782:SF1">
    <property type="entry name" value="SIGMA-E FACTOR REGULATORY PROTEIN RSEB"/>
    <property type="match status" value="1"/>
</dbReference>
<dbReference type="Gene3D" id="3.30.200.100">
    <property type="entry name" value="MucB/RseB, C-terminal domain"/>
    <property type="match status" value="1"/>
</dbReference>
<proteinExistence type="inferred from homology"/>
<keyword evidence="9" id="KW-1185">Reference proteome</keyword>
<evidence type="ECO:0000313" key="9">
    <source>
        <dbReference type="Proteomes" id="UP001157133"/>
    </source>
</evidence>
<evidence type="ECO:0000259" key="7">
    <source>
        <dbReference type="Pfam" id="PF17188"/>
    </source>
</evidence>
<sequence>MKYVLACCLLLSSFGSIANENQDASVWLNRLSETLNQRHFSTAFVVVKNNQAEPYHWAHGINEQGEQLEILSLLNGPRKDILRKGEIVSYIEPGLPAYSLVTNQISGPIPAILSGNIDELSDYYDFVSVGRSRILGRAAQLIRIVSKDPHRLGHWVWLDEESGMLLKLAVLTAKGQLLEQVQFTYLELPENMPSQLTQIGEMTLPNVVDIPSANSELELNWRVNWLPQGFERKRVNRHRISLTKQPAEFMLFSDGLVDVSVYVTQSNAKQSAPEYVRDGATLVYNQVRNGFEVSVVGKIPAATAQLMAESVQFKVQSPQ</sequence>
<dbReference type="Proteomes" id="UP001157133">
    <property type="component" value="Unassembled WGS sequence"/>
</dbReference>
<feature type="signal peptide" evidence="5">
    <location>
        <begin position="1"/>
        <end position="18"/>
    </location>
</feature>
<dbReference type="InterPro" id="IPR005588">
    <property type="entry name" value="MucB_RseB"/>
</dbReference>
<evidence type="ECO:0000256" key="3">
    <source>
        <dbReference type="ARBA" id="ARBA00022729"/>
    </source>
</evidence>
<evidence type="ECO:0000256" key="5">
    <source>
        <dbReference type="SAM" id="SignalP"/>
    </source>
</evidence>
<comment type="similarity">
    <text evidence="2">Belongs to the RseB family.</text>
</comment>
<dbReference type="PIRSF" id="PIRSF005427">
    <property type="entry name" value="RseB"/>
    <property type="match status" value="1"/>
</dbReference>
<dbReference type="EMBL" id="BSSU01000004">
    <property type="protein sequence ID" value="GLX81417.1"/>
    <property type="molecule type" value="Genomic_DNA"/>
</dbReference>
<comment type="caution">
    <text evidence="8">The sequence shown here is derived from an EMBL/GenBank/DDBJ whole genome shotgun (WGS) entry which is preliminary data.</text>
</comment>
<protein>
    <submittedName>
        <fullName evidence="8">Sigma-E factor regulatory protein RseB</fullName>
    </submittedName>
</protein>
<dbReference type="PANTHER" id="PTHR38782">
    <property type="match status" value="1"/>
</dbReference>
<gene>
    <name evidence="8" type="primary">rseB</name>
    <name evidence="8" type="ORF">theurythT_08690</name>
</gene>
<keyword evidence="4" id="KW-0574">Periplasm</keyword>
<evidence type="ECO:0000256" key="4">
    <source>
        <dbReference type="ARBA" id="ARBA00022764"/>
    </source>
</evidence>
<feature type="domain" description="MucB/RseB C-terminal" evidence="7">
    <location>
        <begin position="218"/>
        <end position="312"/>
    </location>
</feature>
<accession>A0ABQ6GZX9</accession>
<comment type="subcellular location">
    <subcellularLocation>
        <location evidence="1">Periplasm</location>
    </subcellularLocation>
</comment>
<keyword evidence="3 5" id="KW-0732">Signal</keyword>
<dbReference type="Pfam" id="PF03888">
    <property type="entry name" value="MucB_RseB"/>
    <property type="match status" value="1"/>
</dbReference>
<dbReference type="InterPro" id="IPR033436">
    <property type="entry name" value="MucB/RseB_C"/>
</dbReference>
<evidence type="ECO:0000256" key="2">
    <source>
        <dbReference type="ARBA" id="ARBA00008150"/>
    </source>
</evidence>
<feature type="domain" description="MucB/RseB N-terminal" evidence="6">
    <location>
        <begin position="23"/>
        <end position="195"/>
    </location>
</feature>